<protein>
    <recommendedName>
        <fullName evidence="2">Transposase DDE domain-containing protein</fullName>
    </recommendedName>
</protein>
<name>A0A7C3KDW2_9CYAN</name>
<evidence type="ECO:0000313" key="1">
    <source>
        <dbReference type="EMBL" id="HFM98003.1"/>
    </source>
</evidence>
<sequence length="697" mass="78642">MSENNVSFTVAGLLEVTTTEQSNLAIPNWLAEALLVGQYWNQSGLLKQLQQQVRVSRGRMGQYEVCDFVLLLLAYAVSGAVSGAETLKLFFEQLESVKHVLRSVWKREKCPVAATLSRFLADVDESAVEQLRGLFEMDLLDHPIQMNPAMGLSDRTGKRWVVFDVDGTVKATRHRALVTAPTHPQLKRRSENACAPGYGGRKRGDQVRTRSTIACAHTHEWLGTFAAPGNGTPKPDLARACGLVQRYLQTQGFTIEQGIVRLDGLYGSASYVSPLQQAKISDAIRCRDYHLLTDPIVVAALKQAPHATITYPDSPHARELFDIPCLDSTRRGYHEPMRLVIVRMERFDKRKRAVGKCKGKYIHELFLTSLPVEQFTATDVLNLYCGRGGFEQILSEEDAEQDGDRWCSWHAQGQSFWQILNQWVWNWRIRAGAAQSPELCARQTEWSPALTEMAREIATPQPEEPQPALPAPKQSERAVPQYGAMTVSEGWGKSRHKYSGQDFKIIDDEFVECPAGHRMGRREIRYTRRGDMQMLFSVTPRKCASCPVKHHCLSDDSKGTNGRRISVMRTKLPPIPTVALEPEITVIAQAPRQIVQGTQALIWTDIPATRLRREIRQHLRRHQARIEQNDSGIQPIEPVSSYLTRSQRAHRRLAWAERLKRNAIPSKSVQISVQLFGISPRLIDFLNCPPHKPSESS</sequence>
<comment type="caution">
    <text evidence="1">The sequence shown here is derived from an EMBL/GenBank/DDBJ whole genome shotgun (WGS) entry which is preliminary data.</text>
</comment>
<accession>A0A7C3KDW2</accession>
<evidence type="ECO:0008006" key="2">
    <source>
        <dbReference type="Google" id="ProtNLM"/>
    </source>
</evidence>
<proteinExistence type="predicted"/>
<dbReference type="EMBL" id="DSRU01000134">
    <property type="protein sequence ID" value="HFM98003.1"/>
    <property type="molecule type" value="Genomic_DNA"/>
</dbReference>
<reference evidence="1" key="1">
    <citation type="journal article" date="2020" name="mSystems">
        <title>Genome- and Community-Level Interaction Insights into Carbon Utilization and Element Cycling Functions of Hydrothermarchaeota in Hydrothermal Sediment.</title>
        <authorList>
            <person name="Zhou Z."/>
            <person name="Liu Y."/>
            <person name="Xu W."/>
            <person name="Pan J."/>
            <person name="Luo Z.H."/>
            <person name="Li M."/>
        </authorList>
    </citation>
    <scope>NUCLEOTIDE SEQUENCE [LARGE SCALE GENOMIC DNA]</scope>
    <source>
        <strain evidence="1">SpSt-418</strain>
    </source>
</reference>
<dbReference type="AlphaFoldDB" id="A0A7C3KDW2"/>
<gene>
    <name evidence="1" type="ORF">ENR64_09650</name>
</gene>
<organism evidence="1">
    <name type="scientific">Oscillatoriales cyanobacterium SpSt-418</name>
    <dbReference type="NCBI Taxonomy" id="2282169"/>
    <lineage>
        <taxon>Bacteria</taxon>
        <taxon>Bacillati</taxon>
        <taxon>Cyanobacteriota</taxon>
        <taxon>Cyanophyceae</taxon>
        <taxon>Oscillatoriophycideae</taxon>
        <taxon>Oscillatoriales</taxon>
    </lineage>
</organism>